<evidence type="ECO:0000313" key="3">
    <source>
        <dbReference type="Proteomes" id="UP000756860"/>
    </source>
</evidence>
<feature type="transmembrane region" description="Helical" evidence="1">
    <location>
        <begin position="82"/>
        <end position="101"/>
    </location>
</feature>
<dbReference type="Proteomes" id="UP000756860">
    <property type="component" value="Unassembled WGS sequence"/>
</dbReference>
<keyword evidence="3" id="KW-1185">Reference proteome</keyword>
<feature type="transmembrane region" description="Helical" evidence="1">
    <location>
        <begin position="29"/>
        <end position="48"/>
    </location>
</feature>
<organism evidence="2 3">
    <name type="scientific">Geomobilimonas luticola</name>
    <dbReference type="NCBI Taxonomy" id="1114878"/>
    <lineage>
        <taxon>Bacteria</taxon>
        <taxon>Pseudomonadati</taxon>
        <taxon>Thermodesulfobacteriota</taxon>
        <taxon>Desulfuromonadia</taxon>
        <taxon>Geobacterales</taxon>
        <taxon>Geobacteraceae</taxon>
        <taxon>Geomobilimonas</taxon>
    </lineage>
</organism>
<evidence type="ECO:0008006" key="4">
    <source>
        <dbReference type="Google" id="ProtNLM"/>
    </source>
</evidence>
<dbReference type="EMBL" id="JAHCVK010000001">
    <property type="protein sequence ID" value="MBT0652096.1"/>
    <property type="molecule type" value="Genomic_DNA"/>
</dbReference>
<protein>
    <recommendedName>
        <fullName evidence="4">TM2 domain-containing protein</fullName>
    </recommendedName>
</protein>
<keyword evidence="1" id="KW-1133">Transmembrane helix</keyword>
<reference evidence="2 3" key="1">
    <citation type="submission" date="2021-05" db="EMBL/GenBank/DDBJ databases">
        <title>The draft genome of Geobacter luticola JCM 17780.</title>
        <authorList>
            <person name="Xu Z."/>
            <person name="Masuda Y."/>
            <person name="Itoh H."/>
            <person name="Senoo K."/>
        </authorList>
    </citation>
    <scope>NUCLEOTIDE SEQUENCE [LARGE SCALE GENOMIC DNA]</scope>
    <source>
        <strain evidence="2 3">JCM 17780</strain>
    </source>
</reference>
<sequence>MQVNIKAALLSAFVLPGLGQLYKGDRRKGIILVILVNFFLLAALWLVLQGVGQLVLATGSRSGIDAGSVMEQLGQHSPMARLLLASFFGLWLYAVVDAALAKCSDNSATR</sequence>
<gene>
    <name evidence="2" type="ORF">KI810_03445</name>
</gene>
<keyword evidence="1" id="KW-0472">Membrane</keyword>
<evidence type="ECO:0000313" key="2">
    <source>
        <dbReference type="EMBL" id="MBT0652096.1"/>
    </source>
</evidence>
<comment type="caution">
    <text evidence="2">The sequence shown here is derived from an EMBL/GenBank/DDBJ whole genome shotgun (WGS) entry which is preliminary data.</text>
</comment>
<evidence type="ECO:0000256" key="1">
    <source>
        <dbReference type="SAM" id="Phobius"/>
    </source>
</evidence>
<accession>A0ABS5SBW1</accession>
<name>A0ABS5SBW1_9BACT</name>
<keyword evidence="1" id="KW-0812">Transmembrane</keyword>
<dbReference type="RefSeq" id="WP_214174059.1">
    <property type="nucleotide sequence ID" value="NZ_JAHCVK010000001.1"/>
</dbReference>
<proteinExistence type="predicted"/>